<protein>
    <submittedName>
        <fullName evidence="1">Uncharacterized protein</fullName>
    </submittedName>
</protein>
<evidence type="ECO:0000313" key="2">
    <source>
        <dbReference type="Proteomes" id="UP000030700"/>
    </source>
</evidence>
<dbReference type="Proteomes" id="UP000030700">
    <property type="component" value="Unassembled WGS sequence"/>
</dbReference>
<name>A0A0S6W4S0_9BACT</name>
<dbReference type="HOGENOM" id="CLU_3372190_0_0_0"/>
<sequence>MPVPRTFPFAHIANEDVGGTGYCNSLYIDIQYKA</sequence>
<dbReference type="EMBL" id="DF820459">
    <property type="protein sequence ID" value="GAK53185.1"/>
    <property type="molecule type" value="Genomic_DNA"/>
</dbReference>
<reference evidence="1" key="1">
    <citation type="journal article" date="2015" name="PeerJ">
        <title>First genomic representation of candidate bacterial phylum KSB3 points to enhanced environmental sensing as a trigger of wastewater bulking.</title>
        <authorList>
            <person name="Sekiguchi Y."/>
            <person name="Ohashi A."/>
            <person name="Parks D.H."/>
            <person name="Yamauchi T."/>
            <person name="Tyson G.W."/>
            <person name="Hugenholtz P."/>
        </authorList>
    </citation>
    <scope>NUCLEOTIDE SEQUENCE [LARGE SCALE GENOMIC DNA]</scope>
</reference>
<gene>
    <name evidence="1" type="ORF">U14_04445</name>
</gene>
<organism evidence="1">
    <name type="scientific">Candidatus Moduliflexus flocculans</name>
    <dbReference type="NCBI Taxonomy" id="1499966"/>
    <lineage>
        <taxon>Bacteria</taxon>
        <taxon>Candidatus Moduliflexota</taxon>
        <taxon>Candidatus Moduliflexia</taxon>
        <taxon>Candidatus Moduliflexales</taxon>
        <taxon>Candidatus Moduliflexaceae</taxon>
    </lineage>
</organism>
<accession>A0A0S6W4S0</accession>
<proteinExistence type="predicted"/>
<evidence type="ECO:0000313" key="1">
    <source>
        <dbReference type="EMBL" id="GAK53185.1"/>
    </source>
</evidence>
<dbReference type="AlphaFoldDB" id="A0A0S6W4S0"/>
<keyword evidence="2" id="KW-1185">Reference proteome</keyword>